<name>A0ABD3BF87_9LAMI</name>
<evidence type="ECO:0000256" key="2">
    <source>
        <dbReference type="SAM" id="Phobius"/>
    </source>
</evidence>
<gene>
    <name evidence="3" type="ORF">CASFOL_040357</name>
</gene>
<comment type="caution">
    <text evidence="3">The sequence shown here is derived from an EMBL/GenBank/DDBJ whole genome shotgun (WGS) entry which is preliminary data.</text>
</comment>
<dbReference type="AlphaFoldDB" id="A0ABD3BF87"/>
<accession>A0ABD3BF87</accession>
<evidence type="ECO:0000313" key="3">
    <source>
        <dbReference type="EMBL" id="KAL3616063.1"/>
    </source>
</evidence>
<organism evidence="3 4">
    <name type="scientific">Castilleja foliolosa</name>
    <dbReference type="NCBI Taxonomy" id="1961234"/>
    <lineage>
        <taxon>Eukaryota</taxon>
        <taxon>Viridiplantae</taxon>
        <taxon>Streptophyta</taxon>
        <taxon>Embryophyta</taxon>
        <taxon>Tracheophyta</taxon>
        <taxon>Spermatophyta</taxon>
        <taxon>Magnoliopsida</taxon>
        <taxon>eudicotyledons</taxon>
        <taxon>Gunneridae</taxon>
        <taxon>Pentapetalae</taxon>
        <taxon>asterids</taxon>
        <taxon>lamiids</taxon>
        <taxon>Lamiales</taxon>
        <taxon>Orobanchaceae</taxon>
        <taxon>Pedicularideae</taxon>
        <taxon>Castillejinae</taxon>
        <taxon>Castilleja</taxon>
    </lineage>
</organism>
<keyword evidence="2" id="KW-0812">Transmembrane</keyword>
<feature type="region of interest" description="Disordered" evidence="1">
    <location>
        <begin position="25"/>
        <end position="64"/>
    </location>
</feature>
<evidence type="ECO:0000313" key="4">
    <source>
        <dbReference type="Proteomes" id="UP001632038"/>
    </source>
</evidence>
<proteinExistence type="predicted"/>
<feature type="compositionally biased region" description="Basic and acidic residues" evidence="1">
    <location>
        <begin position="49"/>
        <end position="62"/>
    </location>
</feature>
<protein>
    <submittedName>
        <fullName evidence="3">Uncharacterized protein</fullName>
    </submittedName>
</protein>
<evidence type="ECO:0000256" key="1">
    <source>
        <dbReference type="SAM" id="MobiDB-lite"/>
    </source>
</evidence>
<dbReference type="PANTHER" id="PTHR37741">
    <property type="entry name" value="TRANSMEMBRANE PROTEIN"/>
    <property type="match status" value="1"/>
</dbReference>
<dbReference type="Proteomes" id="UP001632038">
    <property type="component" value="Unassembled WGS sequence"/>
</dbReference>
<keyword evidence="2" id="KW-0472">Membrane</keyword>
<reference evidence="4" key="1">
    <citation type="journal article" date="2024" name="IScience">
        <title>Strigolactones Initiate the Formation of Haustorium-like Structures in Castilleja.</title>
        <authorList>
            <person name="Buerger M."/>
            <person name="Peterson D."/>
            <person name="Chory J."/>
        </authorList>
    </citation>
    <scope>NUCLEOTIDE SEQUENCE [LARGE SCALE GENOMIC DNA]</scope>
</reference>
<sequence length="98" mass="10011">MASVEEKVGGPAIDDGFAEEVLVDGEMLGPEAVDPESPRPDPEYITSKQLKEDGEEGGKKSEGGGMAQNLKSALIISGAAVAVIGAIFGIAKKLKQAA</sequence>
<dbReference type="EMBL" id="JAVIJP010000099">
    <property type="protein sequence ID" value="KAL3616063.1"/>
    <property type="molecule type" value="Genomic_DNA"/>
</dbReference>
<feature type="transmembrane region" description="Helical" evidence="2">
    <location>
        <begin position="73"/>
        <end position="91"/>
    </location>
</feature>
<dbReference type="PANTHER" id="PTHR37741:SF1">
    <property type="entry name" value="TRANSMEMBRANE PROTEIN"/>
    <property type="match status" value="1"/>
</dbReference>
<keyword evidence="2" id="KW-1133">Transmembrane helix</keyword>
<keyword evidence="4" id="KW-1185">Reference proteome</keyword>